<evidence type="ECO:0000313" key="2">
    <source>
        <dbReference type="EMBL" id="KAL1378262.1"/>
    </source>
</evidence>
<dbReference type="Proteomes" id="UP001562425">
    <property type="component" value="Unassembled WGS sequence"/>
</dbReference>
<keyword evidence="3" id="KW-1185">Reference proteome</keyword>
<accession>A0ABD1CPA3</accession>
<gene>
    <name evidence="2" type="ORF">pipiens_015702</name>
</gene>
<comment type="caution">
    <text evidence="2">The sequence shown here is derived from an EMBL/GenBank/DDBJ whole genome shotgun (WGS) entry which is preliminary data.</text>
</comment>
<feature type="compositionally biased region" description="Polar residues" evidence="1">
    <location>
        <begin position="118"/>
        <end position="133"/>
    </location>
</feature>
<feature type="non-terminal residue" evidence="2">
    <location>
        <position position="201"/>
    </location>
</feature>
<feature type="compositionally biased region" description="Polar residues" evidence="1">
    <location>
        <begin position="102"/>
        <end position="111"/>
    </location>
</feature>
<dbReference type="EMBL" id="JBEHCU010010421">
    <property type="protein sequence ID" value="KAL1378262.1"/>
    <property type="molecule type" value="Genomic_DNA"/>
</dbReference>
<evidence type="ECO:0000256" key="1">
    <source>
        <dbReference type="SAM" id="MobiDB-lite"/>
    </source>
</evidence>
<proteinExistence type="predicted"/>
<dbReference type="AlphaFoldDB" id="A0ABD1CPA3"/>
<evidence type="ECO:0000313" key="3">
    <source>
        <dbReference type="Proteomes" id="UP001562425"/>
    </source>
</evidence>
<feature type="non-terminal residue" evidence="2">
    <location>
        <position position="1"/>
    </location>
</feature>
<organism evidence="2 3">
    <name type="scientific">Culex pipiens pipiens</name>
    <name type="common">Northern house mosquito</name>
    <dbReference type="NCBI Taxonomy" id="38569"/>
    <lineage>
        <taxon>Eukaryota</taxon>
        <taxon>Metazoa</taxon>
        <taxon>Ecdysozoa</taxon>
        <taxon>Arthropoda</taxon>
        <taxon>Hexapoda</taxon>
        <taxon>Insecta</taxon>
        <taxon>Pterygota</taxon>
        <taxon>Neoptera</taxon>
        <taxon>Endopterygota</taxon>
        <taxon>Diptera</taxon>
        <taxon>Nematocera</taxon>
        <taxon>Culicoidea</taxon>
        <taxon>Culicidae</taxon>
        <taxon>Culicinae</taxon>
        <taxon>Culicini</taxon>
        <taxon>Culex</taxon>
        <taxon>Culex</taxon>
    </lineage>
</organism>
<protein>
    <submittedName>
        <fullName evidence="2">Uncharacterized protein</fullName>
    </submittedName>
</protein>
<reference evidence="2 3" key="1">
    <citation type="submission" date="2024-05" db="EMBL/GenBank/DDBJ databases">
        <title>Culex pipiens pipiens assembly and annotation.</title>
        <authorList>
            <person name="Alout H."/>
            <person name="Durand T."/>
        </authorList>
    </citation>
    <scope>NUCLEOTIDE SEQUENCE [LARGE SCALE GENOMIC DNA]</scope>
    <source>
        <strain evidence="2">HA-2024</strain>
        <tissue evidence="2">Whole body</tissue>
    </source>
</reference>
<feature type="region of interest" description="Disordered" evidence="1">
    <location>
        <begin position="102"/>
        <end position="153"/>
    </location>
</feature>
<sequence length="201" mass="21322">QCLGEKKCENRAMSELSPLAQPSSSTDMHRNQSYGSIISYVGILRNSLMKSSSSTQVSLLQLSARVMERKGSFDHVKALVSSIHGSFPSSILVDENVLATSFPTGGDQSRGSAPMTPTRATPNRATETASPTPADSGGTGTESGNVSPSKMPHRLRIPSLVVTNALTPYLLSSNPGTGGTGEGDHSLRRFSFALMRRHSNT</sequence>
<name>A0ABD1CPA3_CULPP</name>